<keyword evidence="3" id="KW-1185">Reference proteome</keyword>
<dbReference type="EMBL" id="JACGCI010000032">
    <property type="protein sequence ID" value="KAF6755051.1"/>
    <property type="molecule type" value="Genomic_DNA"/>
</dbReference>
<dbReference type="Proteomes" id="UP000521943">
    <property type="component" value="Unassembled WGS sequence"/>
</dbReference>
<feature type="region of interest" description="Disordered" evidence="1">
    <location>
        <begin position="46"/>
        <end position="102"/>
    </location>
</feature>
<accession>A0A8H6HY40</accession>
<reference evidence="2 3" key="1">
    <citation type="submission" date="2020-07" db="EMBL/GenBank/DDBJ databases">
        <title>Comparative genomics of pyrophilous fungi reveals a link between fire events and developmental genes.</title>
        <authorList>
            <consortium name="DOE Joint Genome Institute"/>
            <person name="Steindorff A.S."/>
            <person name="Carver A."/>
            <person name="Calhoun S."/>
            <person name="Stillman K."/>
            <person name="Liu H."/>
            <person name="Lipzen A."/>
            <person name="Pangilinan J."/>
            <person name="Labutti K."/>
            <person name="Bruns T.D."/>
            <person name="Grigoriev I.V."/>
        </authorList>
    </citation>
    <scope>NUCLEOTIDE SEQUENCE [LARGE SCALE GENOMIC DNA]</scope>
    <source>
        <strain evidence="2 3">CBS 144469</strain>
    </source>
</reference>
<evidence type="ECO:0000313" key="3">
    <source>
        <dbReference type="Proteomes" id="UP000521943"/>
    </source>
</evidence>
<dbReference type="AlphaFoldDB" id="A0A8H6HY40"/>
<protein>
    <submittedName>
        <fullName evidence="2">Uncharacterized protein</fullName>
    </submittedName>
</protein>
<sequence>MQHSGIGGDQLRGEENPLALAFEAGAGGRVGGGMLTSLLRIAKKSPSVLSSKEVEDDRLKEAEAEDGHEETDRWSRSGGEGEWFKKDDASEGTLEGLQYGDDEEDGDGVLDLGFPMPPSTMSATNLKQSIFRHDDEYHHDIAFAPGSATPAVADLAHLFVHIQVPHASAWTFSPYQPDDEELVEGYGDIYDNDQYIRFSAQMYLE</sequence>
<organism evidence="2 3">
    <name type="scientific">Ephemerocybe angulata</name>
    <dbReference type="NCBI Taxonomy" id="980116"/>
    <lineage>
        <taxon>Eukaryota</taxon>
        <taxon>Fungi</taxon>
        <taxon>Dikarya</taxon>
        <taxon>Basidiomycota</taxon>
        <taxon>Agaricomycotina</taxon>
        <taxon>Agaricomycetes</taxon>
        <taxon>Agaricomycetidae</taxon>
        <taxon>Agaricales</taxon>
        <taxon>Agaricineae</taxon>
        <taxon>Psathyrellaceae</taxon>
        <taxon>Ephemerocybe</taxon>
    </lineage>
</organism>
<feature type="compositionally biased region" description="Basic and acidic residues" evidence="1">
    <location>
        <begin position="52"/>
        <end position="62"/>
    </location>
</feature>
<proteinExistence type="predicted"/>
<comment type="caution">
    <text evidence="2">The sequence shown here is derived from an EMBL/GenBank/DDBJ whole genome shotgun (WGS) entry which is preliminary data.</text>
</comment>
<evidence type="ECO:0000256" key="1">
    <source>
        <dbReference type="SAM" id="MobiDB-lite"/>
    </source>
</evidence>
<name>A0A8H6HY40_9AGAR</name>
<evidence type="ECO:0000313" key="2">
    <source>
        <dbReference type="EMBL" id="KAF6755051.1"/>
    </source>
</evidence>
<gene>
    <name evidence="2" type="ORF">DFP72DRAFT_1169979</name>
</gene>